<dbReference type="InterPro" id="IPR001279">
    <property type="entry name" value="Metallo-B-lactamas"/>
</dbReference>
<feature type="transmembrane region" description="Helical" evidence="6">
    <location>
        <begin position="197"/>
        <end position="216"/>
    </location>
</feature>
<evidence type="ECO:0000256" key="5">
    <source>
        <dbReference type="ARBA" id="ARBA00023136"/>
    </source>
</evidence>
<dbReference type="CDD" id="cd07731">
    <property type="entry name" value="ComA-like_MBL-fold"/>
    <property type="match status" value="1"/>
</dbReference>
<comment type="subcellular location">
    <subcellularLocation>
        <location evidence="1">Cell membrane</location>
        <topology evidence="1">Multi-pass membrane protein</topology>
    </subcellularLocation>
</comment>
<dbReference type="InterPro" id="IPR036866">
    <property type="entry name" value="RibonucZ/Hydroxyglut_hydro"/>
</dbReference>
<dbReference type="InterPro" id="IPR004797">
    <property type="entry name" value="Competence_ComEC/Rec2"/>
</dbReference>
<dbReference type="InterPro" id="IPR025405">
    <property type="entry name" value="DUF4131"/>
</dbReference>
<feature type="transmembrane region" description="Helical" evidence="6">
    <location>
        <begin position="236"/>
        <end position="260"/>
    </location>
</feature>
<sequence length="765" mass="81854">MPTCLILVAFVAGVCALQPLSALPPLWLPLFVMAITLVPLLGSARWRPGAALVLALGLGFGYADLRAQWRLADRLPAGLEQRTAVADGYITDLPQHGQYGWRFTFAVTNSDPPGLPARVQVSSYGDRLQPQAGERWRLTLKPKRPHGLANPGGFDLERWLLGENIGATASVKAAERLPGHAWQAGIARLREALRNRLLHQLGNAPYTGVIVALAVGDQGGVPKEQWQRFAATGVTHLISVSGLHITLWATLLGALVNAGWRRMPRLVARIPAQRAALVAGVLAALGYSMLSGLSVPTQRTLLMLLIAAVGLWRGQSSAPLLTWLLALGVVVLIDPFATLSVGFWLSFLTVGALLYAGAATLGESPRWHGWVAAQWIATLASFPILALVFQQLPLISPLANALAIPLVSMIVTPLSLVGVLDPTGTLPWLAECAFALTDRWLQLCAHAPVLTMASPPFWTWLPATLGVVLWLSPRGVAGRLYAPVLLLPLAVPASTLREPGTFRATVIDVGQGLAVLVQTRTHTLLYDTGPPAATDRALLPTLRALGIRRLDLLTVSHNDNDHSGGAEAVLQGFGTALLHSTLPADHPARQLGTRHVGCTAGQSWQWDGVRFDVLWPAAGVAQASDNASSCTLRISTPSGHALLLAGDLGRNEELELVSRGLPATDLVVAPHHGSRSSSSQSLIDATAPQWVVFSAGYLNRFHHPHPSIVERYADAGARVLRTDDDGAITLDVGRAVQTRRWRADHQAYWSADRSDALSLPDNPGD</sequence>
<gene>
    <name evidence="8" type="ORF">JMJ54_13805</name>
</gene>
<protein>
    <submittedName>
        <fullName evidence="8">DNA internalization-related competence protein ComEC/Rec2</fullName>
    </submittedName>
</protein>
<dbReference type="Pfam" id="PF00753">
    <property type="entry name" value="Lactamase_B"/>
    <property type="match status" value="1"/>
</dbReference>
<evidence type="ECO:0000256" key="2">
    <source>
        <dbReference type="ARBA" id="ARBA00022475"/>
    </source>
</evidence>
<dbReference type="NCBIfam" id="TIGR00361">
    <property type="entry name" value="ComEC_Rec2"/>
    <property type="match status" value="1"/>
</dbReference>
<keyword evidence="2" id="KW-1003">Cell membrane</keyword>
<evidence type="ECO:0000256" key="4">
    <source>
        <dbReference type="ARBA" id="ARBA00022989"/>
    </source>
</evidence>
<dbReference type="RefSeq" id="WP_203539141.1">
    <property type="nucleotide sequence ID" value="NZ_JAESND010000007.1"/>
</dbReference>
<dbReference type="InterPro" id="IPR052159">
    <property type="entry name" value="Competence_DNA_uptake"/>
</dbReference>
<feature type="transmembrane region" description="Helical" evidence="6">
    <location>
        <begin position="46"/>
        <end position="65"/>
    </location>
</feature>
<dbReference type="SUPFAM" id="SSF56281">
    <property type="entry name" value="Metallo-hydrolase/oxidoreductase"/>
    <property type="match status" value="1"/>
</dbReference>
<dbReference type="SMART" id="SM00849">
    <property type="entry name" value="Lactamase_B"/>
    <property type="match status" value="1"/>
</dbReference>
<keyword evidence="9" id="KW-1185">Reference proteome</keyword>
<reference evidence="8 9" key="1">
    <citation type="submission" date="2021-01" db="EMBL/GenBank/DDBJ databases">
        <title>Draft Genome Sequence and Polyhydroxyalkanoate Biosynthetic Potential of Jeongeupia naejangsanensis Type Strain DSM 24253.</title>
        <authorList>
            <person name="Turrini P."/>
            <person name="Artuso I."/>
            <person name="Lugli G.A."/>
            <person name="Frangipani E."/>
            <person name="Ventura M."/>
            <person name="Visca P."/>
        </authorList>
    </citation>
    <scope>NUCLEOTIDE SEQUENCE [LARGE SCALE GENOMIC DNA]</scope>
    <source>
        <strain evidence="8 9">DSM 24253</strain>
    </source>
</reference>
<dbReference type="Pfam" id="PF13567">
    <property type="entry name" value="DUF4131"/>
    <property type="match status" value="1"/>
</dbReference>
<dbReference type="NCBIfam" id="TIGR00360">
    <property type="entry name" value="ComEC_N-term"/>
    <property type="match status" value="1"/>
</dbReference>
<evidence type="ECO:0000313" key="9">
    <source>
        <dbReference type="Proteomes" id="UP000809431"/>
    </source>
</evidence>
<dbReference type="PANTHER" id="PTHR30619">
    <property type="entry name" value="DNA INTERNALIZATION/COMPETENCE PROTEIN COMEC/REC2"/>
    <property type="match status" value="1"/>
</dbReference>
<feature type="transmembrane region" description="Helical" evidence="6">
    <location>
        <begin position="272"/>
        <end position="290"/>
    </location>
</feature>
<evidence type="ECO:0000256" key="6">
    <source>
        <dbReference type="SAM" id="Phobius"/>
    </source>
</evidence>
<dbReference type="EMBL" id="JAESND010000007">
    <property type="protein sequence ID" value="MBM3116904.1"/>
    <property type="molecule type" value="Genomic_DNA"/>
</dbReference>
<evidence type="ECO:0000256" key="1">
    <source>
        <dbReference type="ARBA" id="ARBA00004651"/>
    </source>
</evidence>
<feature type="transmembrane region" description="Helical" evidence="6">
    <location>
        <begin position="367"/>
        <end position="389"/>
    </location>
</feature>
<dbReference type="InterPro" id="IPR004477">
    <property type="entry name" value="ComEC_N"/>
</dbReference>
<proteinExistence type="predicted"/>
<keyword evidence="4 6" id="KW-1133">Transmembrane helix</keyword>
<organism evidence="8 9">
    <name type="scientific">Jeongeupia naejangsanensis</name>
    <dbReference type="NCBI Taxonomy" id="613195"/>
    <lineage>
        <taxon>Bacteria</taxon>
        <taxon>Pseudomonadati</taxon>
        <taxon>Pseudomonadota</taxon>
        <taxon>Betaproteobacteria</taxon>
        <taxon>Neisseriales</taxon>
        <taxon>Chitinibacteraceae</taxon>
        <taxon>Jeongeupia</taxon>
    </lineage>
</organism>
<keyword evidence="3 6" id="KW-0812">Transmembrane</keyword>
<comment type="caution">
    <text evidence="8">The sequence shown here is derived from an EMBL/GenBank/DDBJ whole genome shotgun (WGS) entry which is preliminary data.</text>
</comment>
<feature type="domain" description="Metallo-beta-lactamase" evidence="7">
    <location>
        <begin position="511"/>
        <end position="697"/>
    </location>
</feature>
<evidence type="ECO:0000313" key="8">
    <source>
        <dbReference type="EMBL" id="MBM3116904.1"/>
    </source>
</evidence>
<name>A0ABS2BMQ9_9NEIS</name>
<dbReference type="Gene3D" id="3.60.15.10">
    <property type="entry name" value="Ribonuclease Z/Hydroxyacylglutathione hydrolase-like"/>
    <property type="match status" value="1"/>
</dbReference>
<keyword evidence="5 6" id="KW-0472">Membrane</keyword>
<dbReference type="Pfam" id="PF03772">
    <property type="entry name" value="Competence"/>
    <property type="match status" value="1"/>
</dbReference>
<dbReference type="Proteomes" id="UP000809431">
    <property type="component" value="Unassembled WGS sequence"/>
</dbReference>
<accession>A0ABS2BMQ9</accession>
<evidence type="ECO:0000259" key="7">
    <source>
        <dbReference type="SMART" id="SM00849"/>
    </source>
</evidence>
<dbReference type="InterPro" id="IPR035681">
    <property type="entry name" value="ComA-like_MBL"/>
</dbReference>
<dbReference type="PANTHER" id="PTHR30619:SF1">
    <property type="entry name" value="RECOMBINATION PROTEIN 2"/>
    <property type="match status" value="1"/>
</dbReference>
<feature type="transmembrane region" description="Helical" evidence="6">
    <location>
        <begin position="401"/>
        <end position="420"/>
    </location>
</feature>
<evidence type="ECO:0000256" key="3">
    <source>
        <dbReference type="ARBA" id="ARBA00022692"/>
    </source>
</evidence>